<keyword evidence="1" id="KW-1133">Transmembrane helix</keyword>
<protein>
    <submittedName>
        <fullName evidence="2">Uncharacterized protein</fullName>
    </submittedName>
</protein>
<gene>
    <name evidence="2" type="ORF">DF220_12830</name>
</gene>
<evidence type="ECO:0000256" key="1">
    <source>
        <dbReference type="SAM" id="Phobius"/>
    </source>
</evidence>
<name>A0A2U1SX76_9MICO</name>
<dbReference type="AlphaFoldDB" id="A0A2U1SX76"/>
<sequence>MVIVNDDDAALRRPRRPRRRLLSSLIGLGIVAALAAGGSWVALHPQPLIDQVTVWQYEPDAVIASHVERLQLTDHGRFLYYASRPTVSSGEQFSSDCPKDEDEQAFGILGCYLHADKTIVVFDVVDERLDGTEEVVAAHEMLHAAWDRMDDDEKDRLAVLLDAEYERLTNDPRFAERMAFYARNEPGQRANELHSIVGTEATGISAELEEHYAQYFEDRSVVTDLHSASNAVFVQLQQQADSLVSQMETLRTTTESDYKAYTSGYEQLNSDIATFNKRAESGFFTSPSAFDRARSRLIERGIELDEMFDSITARAAEYGRLASELESINTTSAELQRGLNIGGEVQQKSDTAG</sequence>
<keyword evidence="1" id="KW-0472">Membrane</keyword>
<proteinExistence type="predicted"/>
<feature type="transmembrane region" description="Helical" evidence="1">
    <location>
        <begin position="21"/>
        <end position="43"/>
    </location>
</feature>
<evidence type="ECO:0000313" key="2">
    <source>
        <dbReference type="EMBL" id="PWB96241.1"/>
    </source>
</evidence>
<keyword evidence="3" id="KW-1185">Reference proteome</keyword>
<dbReference type="Proteomes" id="UP000244978">
    <property type="component" value="Unassembled WGS sequence"/>
</dbReference>
<dbReference type="EMBL" id="QEEX01000002">
    <property type="protein sequence ID" value="PWB96241.1"/>
    <property type="molecule type" value="Genomic_DNA"/>
</dbReference>
<keyword evidence="1" id="KW-0812">Transmembrane</keyword>
<organism evidence="2 3">
    <name type="scientific">Homoserinimonas hongtaonis</name>
    <dbReference type="NCBI Taxonomy" id="2079791"/>
    <lineage>
        <taxon>Bacteria</taxon>
        <taxon>Bacillati</taxon>
        <taxon>Actinomycetota</taxon>
        <taxon>Actinomycetes</taxon>
        <taxon>Micrococcales</taxon>
        <taxon>Microbacteriaceae</taxon>
        <taxon>Homoserinimonas</taxon>
    </lineage>
</organism>
<evidence type="ECO:0000313" key="3">
    <source>
        <dbReference type="Proteomes" id="UP000244978"/>
    </source>
</evidence>
<comment type="caution">
    <text evidence="2">The sequence shown here is derived from an EMBL/GenBank/DDBJ whole genome shotgun (WGS) entry which is preliminary data.</text>
</comment>
<accession>A0A2U1SX76</accession>
<reference evidence="3" key="1">
    <citation type="submission" date="2018-04" db="EMBL/GenBank/DDBJ databases">
        <authorList>
            <person name="Liu S."/>
            <person name="Wang Z."/>
            <person name="Li J."/>
        </authorList>
    </citation>
    <scope>NUCLEOTIDE SEQUENCE [LARGE SCALE GENOMIC DNA]</scope>
    <source>
        <strain evidence="3">S1194</strain>
    </source>
</reference>